<dbReference type="eggNOG" id="KOG2820">
    <property type="taxonomic scope" value="Eukaryota"/>
</dbReference>
<evidence type="ECO:0000259" key="6">
    <source>
        <dbReference type="Pfam" id="PF01266"/>
    </source>
</evidence>
<dbReference type="OrthoDB" id="2219495at2759"/>
<dbReference type="SMR" id="Q6BN42"/>
<dbReference type="GO" id="GO:0050660">
    <property type="term" value="F:flavin adenine dinucleotide binding"/>
    <property type="evidence" value="ECO:0007669"/>
    <property type="project" value="InterPro"/>
</dbReference>
<dbReference type="OMA" id="WRKQGDD"/>
<evidence type="ECO:0000313" key="7">
    <source>
        <dbReference type="EMBL" id="CAG88680.1"/>
    </source>
</evidence>
<dbReference type="GeneID" id="2903861"/>
<accession>Q6BN42</accession>
<dbReference type="Proteomes" id="UP000000599">
    <property type="component" value="Chromosome F"/>
</dbReference>
<dbReference type="STRING" id="284592.Q6BN42"/>
<keyword evidence="4" id="KW-0274">FAD</keyword>
<protein>
    <submittedName>
        <fullName evidence="7">DEHA2F00396p</fullName>
    </submittedName>
</protein>
<evidence type="ECO:0000256" key="1">
    <source>
        <dbReference type="ARBA" id="ARBA00001974"/>
    </source>
</evidence>
<evidence type="ECO:0000256" key="5">
    <source>
        <dbReference type="ARBA" id="ARBA00023002"/>
    </source>
</evidence>
<dbReference type="RefSeq" id="XP_460378.1">
    <property type="nucleotide sequence ID" value="XM_460378.1"/>
</dbReference>
<sequence length="446" mass="50897">MESTKDIIIVGAGIFGLSTAIALAERYANRTIHVVDRFEPPVPDGSSVDTTRCIRFDYKDETYCRLAHESMNLIKADPMISKLFHQQGMTFVYDGNHDTWEDIFLSSKSSAEKVNEREEGKMDYYDSAEDVFRSIHNRSPNSVETTELGGPKKWNKGYTNRVNGFIDARASIKVYYERARNFPNVNFRFQEVEKIDYFKNTKKVKGVLLKNGDKISADLVIVAAGAWSCKLVNLDNISKSSAIEVVWFKVTPSMEKEWKQMSITTNLSTGINIFPPYNGEIKVLRRSAGYKNTVAIESPSPFSRVKQEISVPRTIIDSPKDWIPEEAEIEIRGNLKEIMPSLCELPFDRTKLCWLTQTTTSNFIIDYYPEAENVLVATGGSAHAWKFVPIIGDKVVDFIEGRLETELIRKWSWKEKLTSTVENENAPRMKGDPKEMKECIRNVYDL</sequence>
<evidence type="ECO:0000256" key="2">
    <source>
        <dbReference type="ARBA" id="ARBA00010989"/>
    </source>
</evidence>
<dbReference type="AlphaFoldDB" id="Q6BN42"/>
<keyword evidence="5" id="KW-0560">Oxidoreductase</keyword>
<dbReference type="Pfam" id="PF01266">
    <property type="entry name" value="DAO"/>
    <property type="match status" value="1"/>
</dbReference>
<keyword evidence="3" id="KW-0285">Flavoprotein</keyword>
<feature type="domain" description="FAD dependent oxidoreductase" evidence="6">
    <location>
        <begin position="6"/>
        <end position="397"/>
    </location>
</feature>
<dbReference type="Gene3D" id="3.30.9.10">
    <property type="entry name" value="D-Amino Acid Oxidase, subunit A, domain 2"/>
    <property type="match status" value="1"/>
</dbReference>
<proteinExistence type="inferred from homology"/>
<evidence type="ECO:0000256" key="3">
    <source>
        <dbReference type="ARBA" id="ARBA00022630"/>
    </source>
</evidence>
<dbReference type="InterPro" id="IPR036188">
    <property type="entry name" value="FAD/NAD-bd_sf"/>
</dbReference>
<dbReference type="GO" id="GO:0050031">
    <property type="term" value="F:L-pipecolate oxidase activity"/>
    <property type="evidence" value="ECO:0007669"/>
    <property type="project" value="TreeGrafter"/>
</dbReference>
<keyword evidence="8" id="KW-1185">Reference proteome</keyword>
<dbReference type="GO" id="GO:0008115">
    <property type="term" value="F:sarcosine oxidase activity"/>
    <property type="evidence" value="ECO:0007669"/>
    <property type="project" value="TreeGrafter"/>
</dbReference>
<gene>
    <name evidence="7" type="ordered locus">DEHA2F00396g</name>
</gene>
<evidence type="ECO:0000256" key="4">
    <source>
        <dbReference type="ARBA" id="ARBA00022827"/>
    </source>
</evidence>
<name>Q6BN42_DEBHA</name>
<evidence type="ECO:0000313" key="8">
    <source>
        <dbReference type="Proteomes" id="UP000000599"/>
    </source>
</evidence>
<dbReference type="PANTHER" id="PTHR10961:SF46">
    <property type="entry name" value="PEROXISOMAL SARCOSINE OXIDASE"/>
    <property type="match status" value="1"/>
</dbReference>
<dbReference type="InterPro" id="IPR045170">
    <property type="entry name" value="MTOX"/>
</dbReference>
<organism evidence="7 8">
    <name type="scientific">Debaryomyces hansenii (strain ATCC 36239 / CBS 767 / BCRC 21394 / JCM 1990 / NBRC 0083 / IGC 2968)</name>
    <name type="common">Yeast</name>
    <name type="synonym">Torulaspora hansenii</name>
    <dbReference type="NCBI Taxonomy" id="284592"/>
    <lineage>
        <taxon>Eukaryota</taxon>
        <taxon>Fungi</taxon>
        <taxon>Dikarya</taxon>
        <taxon>Ascomycota</taxon>
        <taxon>Saccharomycotina</taxon>
        <taxon>Pichiomycetes</taxon>
        <taxon>Debaryomycetaceae</taxon>
        <taxon>Debaryomyces</taxon>
    </lineage>
</organism>
<dbReference type="VEuPathDB" id="FungiDB:DEHA2F00396g"/>
<comment type="similarity">
    <text evidence="2">Belongs to the MSOX/MTOX family.</text>
</comment>
<dbReference type="Gene3D" id="3.50.50.60">
    <property type="entry name" value="FAD/NAD(P)-binding domain"/>
    <property type="match status" value="1"/>
</dbReference>
<dbReference type="PANTHER" id="PTHR10961">
    <property type="entry name" value="PEROXISOMAL SARCOSINE OXIDASE"/>
    <property type="match status" value="1"/>
</dbReference>
<dbReference type="EMBL" id="CR382138">
    <property type="protein sequence ID" value="CAG88680.1"/>
    <property type="molecule type" value="Genomic_DNA"/>
</dbReference>
<dbReference type="KEGG" id="dha:DEHA2F00396g"/>
<reference evidence="7 8" key="1">
    <citation type="journal article" date="2004" name="Nature">
        <title>Genome evolution in yeasts.</title>
        <authorList>
            <consortium name="Genolevures"/>
            <person name="Dujon B."/>
            <person name="Sherman D."/>
            <person name="Fischer G."/>
            <person name="Durrens P."/>
            <person name="Casaregola S."/>
            <person name="Lafontaine I."/>
            <person name="de Montigny J."/>
            <person name="Marck C."/>
            <person name="Neuveglise C."/>
            <person name="Talla E."/>
            <person name="Goffard N."/>
            <person name="Frangeul L."/>
            <person name="Aigle M."/>
            <person name="Anthouard V."/>
            <person name="Babour A."/>
            <person name="Barbe V."/>
            <person name="Barnay S."/>
            <person name="Blanchin S."/>
            <person name="Beckerich J.M."/>
            <person name="Beyne E."/>
            <person name="Bleykasten C."/>
            <person name="Boisrame A."/>
            <person name="Boyer J."/>
            <person name="Cattolico L."/>
            <person name="Confanioleri F."/>
            <person name="de Daruvar A."/>
            <person name="Despons L."/>
            <person name="Fabre E."/>
            <person name="Fairhead C."/>
            <person name="Ferry-Dumazet H."/>
            <person name="Groppi A."/>
            <person name="Hantraye F."/>
            <person name="Hennequin C."/>
            <person name="Jauniaux N."/>
            <person name="Joyet P."/>
            <person name="Kachouri R."/>
            <person name="Kerrest A."/>
            <person name="Koszul R."/>
            <person name="Lemaire M."/>
            <person name="Lesur I."/>
            <person name="Ma L."/>
            <person name="Muller H."/>
            <person name="Nicaud J.M."/>
            <person name="Nikolski M."/>
            <person name="Oztas S."/>
            <person name="Ozier-Kalogeropoulos O."/>
            <person name="Pellenz S."/>
            <person name="Potier S."/>
            <person name="Richard G.F."/>
            <person name="Straub M.L."/>
            <person name="Suleau A."/>
            <person name="Swennene D."/>
            <person name="Tekaia F."/>
            <person name="Wesolowski-Louvel M."/>
            <person name="Westhof E."/>
            <person name="Wirth B."/>
            <person name="Zeniou-Meyer M."/>
            <person name="Zivanovic I."/>
            <person name="Bolotin-Fukuhara M."/>
            <person name="Thierry A."/>
            <person name="Bouchier C."/>
            <person name="Caudron B."/>
            <person name="Scarpelli C."/>
            <person name="Gaillardin C."/>
            <person name="Weissenbach J."/>
            <person name="Wincker P."/>
            <person name="Souciet J.L."/>
        </authorList>
    </citation>
    <scope>NUCLEOTIDE SEQUENCE [LARGE SCALE GENOMIC DNA]</scope>
    <source>
        <strain evidence="8">ATCC 36239 / CBS 767 / BCRC 21394 / JCM 1990 / NBRC 0083 / IGC 2968</strain>
    </source>
</reference>
<dbReference type="SUPFAM" id="SSF51905">
    <property type="entry name" value="FAD/NAD(P)-binding domain"/>
    <property type="match status" value="1"/>
</dbReference>
<dbReference type="InParanoid" id="Q6BN42"/>
<comment type="cofactor">
    <cofactor evidence="1">
        <name>FAD</name>
        <dbReference type="ChEBI" id="CHEBI:57692"/>
    </cofactor>
</comment>
<dbReference type="HOGENOM" id="CLU_007884_0_1_1"/>
<dbReference type="InterPro" id="IPR006076">
    <property type="entry name" value="FAD-dep_OxRdtase"/>
</dbReference>
<dbReference type="GO" id="GO:0004657">
    <property type="term" value="F:proline dehydrogenase activity"/>
    <property type="evidence" value="ECO:0007669"/>
    <property type="project" value="TreeGrafter"/>
</dbReference>